<dbReference type="Proteomes" id="UP001209540">
    <property type="component" value="Unassembled WGS sequence"/>
</dbReference>
<evidence type="ECO:0000313" key="3">
    <source>
        <dbReference type="Proteomes" id="UP001209540"/>
    </source>
</evidence>
<dbReference type="AlphaFoldDB" id="A0AAD5PD21"/>
<keyword evidence="3" id="KW-1185">Reference proteome</keyword>
<accession>A0AAD5PD21</accession>
<proteinExistence type="predicted"/>
<evidence type="ECO:0000313" key="2">
    <source>
        <dbReference type="EMBL" id="KAI9255229.1"/>
    </source>
</evidence>
<reference evidence="2" key="1">
    <citation type="journal article" date="2022" name="IScience">
        <title>Evolution of zygomycete secretomes and the origins of terrestrial fungal ecologies.</title>
        <authorList>
            <person name="Chang Y."/>
            <person name="Wang Y."/>
            <person name="Mondo S."/>
            <person name="Ahrendt S."/>
            <person name="Andreopoulos W."/>
            <person name="Barry K."/>
            <person name="Beard J."/>
            <person name="Benny G.L."/>
            <person name="Blankenship S."/>
            <person name="Bonito G."/>
            <person name="Cuomo C."/>
            <person name="Desiro A."/>
            <person name="Gervers K.A."/>
            <person name="Hundley H."/>
            <person name="Kuo A."/>
            <person name="LaButti K."/>
            <person name="Lang B.F."/>
            <person name="Lipzen A."/>
            <person name="O'Donnell K."/>
            <person name="Pangilinan J."/>
            <person name="Reynolds N."/>
            <person name="Sandor L."/>
            <person name="Smith M.E."/>
            <person name="Tsang A."/>
            <person name="Grigoriev I.V."/>
            <person name="Stajich J.E."/>
            <person name="Spatafora J.W."/>
        </authorList>
    </citation>
    <scope>NUCLEOTIDE SEQUENCE</scope>
    <source>
        <strain evidence="2">RSA 2281</strain>
    </source>
</reference>
<feature type="signal peptide" evidence="1">
    <location>
        <begin position="1"/>
        <end position="19"/>
    </location>
</feature>
<gene>
    <name evidence="2" type="ORF">BDA99DRAFT_518246</name>
</gene>
<evidence type="ECO:0000256" key="1">
    <source>
        <dbReference type="SAM" id="SignalP"/>
    </source>
</evidence>
<feature type="chain" id="PRO_5042028226" evidence="1">
    <location>
        <begin position="20"/>
        <end position="78"/>
    </location>
</feature>
<keyword evidence="1" id="KW-0732">Signal</keyword>
<dbReference type="EMBL" id="JAIXMP010000023">
    <property type="protein sequence ID" value="KAI9255229.1"/>
    <property type="molecule type" value="Genomic_DNA"/>
</dbReference>
<organism evidence="2 3">
    <name type="scientific">Phascolomyces articulosus</name>
    <dbReference type="NCBI Taxonomy" id="60185"/>
    <lineage>
        <taxon>Eukaryota</taxon>
        <taxon>Fungi</taxon>
        <taxon>Fungi incertae sedis</taxon>
        <taxon>Mucoromycota</taxon>
        <taxon>Mucoromycotina</taxon>
        <taxon>Mucoromycetes</taxon>
        <taxon>Mucorales</taxon>
        <taxon>Lichtheimiaceae</taxon>
        <taxon>Phascolomyces</taxon>
    </lineage>
</organism>
<protein>
    <submittedName>
        <fullName evidence="2">Uncharacterized protein</fullName>
    </submittedName>
</protein>
<name>A0AAD5PD21_9FUNG</name>
<sequence length="78" mass="9255">MMMMMIILLLLNIKKSTRARIPLCEYARLLDPNGKKLFLITKRRWDECNKTYDAQIWRVNFGEKDALHNIFSLHTNSA</sequence>
<reference evidence="2" key="2">
    <citation type="submission" date="2023-02" db="EMBL/GenBank/DDBJ databases">
        <authorList>
            <consortium name="DOE Joint Genome Institute"/>
            <person name="Mondo S.J."/>
            <person name="Chang Y."/>
            <person name="Wang Y."/>
            <person name="Ahrendt S."/>
            <person name="Andreopoulos W."/>
            <person name="Barry K."/>
            <person name="Beard J."/>
            <person name="Benny G.L."/>
            <person name="Blankenship S."/>
            <person name="Bonito G."/>
            <person name="Cuomo C."/>
            <person name="Desiro A."/>
            <person name="Gervers K.A."/>
            <person name="Hundley H."/>
            <person name="Kuo A."/>
            <person name="LaButti K."/>
            <person name="Lang B.F."/>
            <person name="Lipzen A."/>
            <person name="O'Donnell K."/>
            <person name="Pangilinan J."/>
            <person name="Reynolds N."/>
            <person name="Sandor L."/>
            <person name="Smith M.W."/>
            <person name="Tsang A."/>
            <person name="Grigoriev I.V."/>
            <person name="Stajich J.E."/>
            <person name="Spatafora J.W."/>
        </authorList>
    </citation>
    <scope>NUCLEOTIDE SEQUENCE</scope>
    <source>
        <strain evidence="2">RSA 2281</strain>
    </source>
</reference>
<comment type="caution">
    <text evidence="2">The sequence shown here is derived from an EMBL/GenBank/DDBJ whole genome shotgun (WGS) entry which is preliminary data.</text>
</comment>